<accession>A0ABV9ETG2</accession>
<evidence type="ECO:0000313" key="2">
    <source>
        <dbReference type="EMBL" id="MFC4592956.1"/>
    </source>
</evidence>
<reference evidence="3" key="1">
    <citation type="journal article" date="2019" name="Int. J. Syst. Evol. Microbiol.">
        <title>The Global Catalogue of Microorganisms (GCM) 10K type strain sequencing project: providing services to taxonomists for standard genome sequencing and annotation.</title>
        <authorList>
            <consortium name="The Broad Institute Genomics Platform"/>
            <consortium name="The Broad Institute Genome Sequencing Center for Infectious Disease"/>
            <person name="Wu L."/>
            <person name="Ma J."/>
        </authorList>
    </citation>
    <scope>NUCLEOTIDE SEQUENCE [LARGE SCALE GENOMIC DNA]</scope>
    <source>
        <strain evidence="3">NBRC 103632</strain>
    </source>
</reference>
<dbReference type="RefSeq" id="WP_380802046.1">
    <property type="nucleotide sequence ID" value="NZ_JBHSFZ010000003.1"/>
</dbReference>
<sequence>MNEYVSRSDLTQGDRAKARAPSAVPAVQPVTAQQGVDPHAGKPHEGEIGADLSEDDLASAAEYAKVHAKVADILADLRSAASAPTIEGAEAELQSLLPAPIILVPLPPASREAVESAVMLGKRIAEQASYAHAAQAHLKRGTVDQLLSTGN</sequence>
<comment type="caution">
    <text evidence="2">The sequence shown here is derived from an EMBL/GenBank/DDBJ whole genome shotgun (WGS) entry which is preliminary data.</text>
</comment>
<feature type="region of interest" description="Disordered" evidence="1">
    <location>
        <begin position="1"/>
        <end position="49"/>
    </location>
</feature>
<gene>
    <name evidence="2" type="ORF">ACFO3E_01930</name>
</gene>
<dbReference type="Proteomes" id="UP001595957">
    <property type="component" value="Unassembled WGS sequence"/>
</dbReference>
<evidence type="ECO:0000313" key="3">
    <source>
        <dbReference type="Proteomes" id="UP001595957"/>
    </source>
</evidence>
<name>A0ABV9ETG2_9SPHN</name>
<organism evidence="2 3">
    <name type="scientific">Sphingobium tyrosinilyticum</name>
    <dbReference type="NCBI Taxonomy" id="2715436"/>
    <lineage>
        <taxon>Bacteria</taxon>
        <taxon>Pseudomonadati</taxon>
        <taxon>Pseudomonadota</taxon>
        <taxon>Alphaproteobacteria</taxon>
        <taxon>Sphingomonadales</taxon>
        <taxon>Sphingomonadaceae</taxon>
        <taxon>Sphingobium</taxon>
    </lineage>
</organism>
<proteinExistence type="predicted"/>
<evidence type="ECO:0000256" key="1">
    <source>
        <dbReference type="SAM" id="MobiDB-lite"/>
    </source>
</evidence>
<protein>
    <submittedName>
        <fullName evidence="2">Uncharacterized protein</fullName>
    </submittedName>
</protein>
<dbReference type="EMBL" id="JBHSFZ010000003">
    <property type="protein sequence ID" value="MFC4592956.1"/>
    <property type="molecule type" value="Genomic_DNA"/>
</dbReference>
<keyword evidence="3" id="KW-1185">Reference proteome</keyword>